<sequence length="136" mass="15881">MYYRKPSSLVRTYLYKSFKYRISGAPGALLPPEYYITEIFVPFIGRRIFQMRRGRHPSRYSRAIRQSGRCPGTGKYDVLELQRGNWQAPIRRLGCGRRLHPGDRFAHVNEEVQETFLLAKSIESSFKYCSAPDRVS</sequence>
<dbReference type="Proteomes" id="UP001063166">
    <property type="component" value="Unassembled WGS sequence"/>
</dbReference>
<evidence type="ECO:0000313" key="2">
    <source>
        <dbReference type="Proteomes" id="UP001063166"/>
    </source>
</evidence>
<dbReference type="EMBL" id="BRPK01000006">
    <property type="protein sequence ID" value="GLB39014.1"/>
    <property type="molecule type" value="Genomic_DNA"/>
</dbReference>
<gene>
    <name evidence="1" type="ORF">LshimejAT787_0601760</name>
</gene>
<organism evidence="1 2">
    <name type="scientific">Lyophyllum shimeji</name>
    <name type="common">Hon-shimeji</name>
    <name type="synonym">Tricholoma shimeji</name>
    <dbReference type="NCBI Taxonomy" id="47721"/>
    <lineage>
        <taxon>Eukaryota</taxon>
        <taxon>Fungi</taxon>
        <taxon>Dikarya</taxon>
        <taxon>Basidiomycota</taxon>
        <taxon>Agaricomycotina</taxon>
        <taxon>Agaricomycetes</taxon>
        <taxon>Agaricomycetidae</taxon>
        <taxon>Agaricales</taxon>
        <taxon>Tricholomatineae</taxon>
        <taxon>Lyophyllaceae</taxon>
        <taxon>Lyophyllum</taxon>
    </lineage>
</organism>
<protein>
    <submittedName>
        <fullName evidence="1">Uncharacterized protein</fullName>
    </submittedName>
</protein>
<keyword evidence="2" id="KW-1185">Reference proteome</keyword>
<reference evidence="1" key="1">
    <citation type="submission" date="2022-07" db="EMBL/GenBank/DDBJ databases">
        <title>The genome of Lyophyllum shimeji provides insight into the initial evolution of ectomycorrhizal fungal genome.</title>
        <authorList>
            <person name="Kobayashi Y."/>
            <person name="Shibata T."/>
            <person name="Hirakawa H."/>
            <person name="Shigenobu S."/>
            <person name="Nishiyama T."/>
            <person name="Yamada A."/>
            <person name="Hasebe M."/>
            <person name="Kawaguchi M."/>
        </authorList>
    </citation>
    <scope>NUCLEOTIDE SEQUENCE</scope>
    <source>
        <strain evidence="1">AT787</strain>
    </source>
</reference>
<proteinExistence type="predicted"/>
<accession>A0A9P3PP91</accession>
<dbReference type="AlphaFoldDB" id="A0A9P3PP91"/>
<evidence type="ECO:0000313" key="1">
    <source>
        <dbReference type="EMBL" id="GLB39014.1"/>
    </source>
</evidence>
<comment type="caution">
    <text evidence="1">The sequence shown here is derived from an EMBL/GenBank/DDBJ whole genome shotgun (WGS) entry which is preliminary data.</text>
</comment>
<name>A0A9P3PP91_LYOSH</name>